<keyword evidence="3" id="KW-1185">Reference proteome</keyword>
<dbReference type="EMBL" id="KV919120">
    <property type="protein sequence ID" value="OSX71641.1"/>
    <property type="molecule type" value="Genomic_DNA"/>
</dbReference>
<dbReference type="AlphaFoldDB" id="A0A1X6NSP9"/>
<protein>
    <submittedName>
        <fullName evidence="2">Uncharacterized protein</fullName>
    </submittedName>
</protein>
<proteinExistence type="predicted"/>
<feature type="compositionally biased region" description="Gly residues" evidence="1">
    <location>
        <begin position="96"/>
        <end position="112"/>
    </location>
</feature>
<name>A0A1X6NSP9_PORUM</name>
<accession>A0A1X6NSP9</accession>
<evidence type="ECO:0000313" key="3">
    <source>
        <dbReference type="Proteomes" id="UP000218209"/>
    </source>
</evidence>
<evidence type="ECO:0000256" key="1">
    <source>
        <dbReference type="SAM" id="MobiDB-lite"/>
    </source>
</evidence>
<feature type="compositionally biased region" description="Low complexity" evidence="1">
    <location>
        <begin position="45"/>
        <end position="75"/>
    </location>
</feature>
<feature type="region of interest" description="Disordered" evidence="1">
    <location>
        <begin position="10"/>
        <end position="33"/>
    </location>
</feature>
<dbReference type="Proteomes" id="UP000218209">
    <property type="component" value="Unassembled WGS sequence"/>
</dbReference>
<reference evidence="2 3" key="1">
    <citation type="submission" date="2017-03" db="EMBL/GenBank/DDBJ databases">
        <title>WGS assembly of Porphyra umbilicalis.</title>
        <authorList>
            <person name="Brawley S.H."/>
            <person name="Blouin N.A."/>
            <person name="Ficko-Blean E."/>
            <person name="Wheeler G.L."/>
            <person name="Lohr M."/>
            <person name="Goodson H.V."/>
            <person name="Jenkins J.W."/>
            <person name="Blaby-Haas C.E."/>
            <person name="Helliwell K.E."/>
            <person name="Chan C."/>
            <person name="Marriage T."/>
            <person name="Bhattacharya D."/>
            <person name="Klein A.S."/>
            <person name="Badis Y."/>
            <person name="Brodie J."/>
            <person name="Cao Y."/>
            <person name="Collen J."/>
            <person name="Dittami S.M."/>
            <person name="Gachon C.M."/>
            <person name="Green B.R."/>
            <person name="Karpowicz S."/>
            <person name="Kim J.W."/>
            <person name="Kudahl U."/>
            <person name="Lin S."/>
            <person name="Michel G."/>
            <person name="Mittag M."/>
            <person name="Olson B.J."/>
            <person name="Pangilinan J."/>
            <person name="Peng Y."/>
            <person name="Qiu H."/>
            <person name="Shu S."/>
            <person name="Singer J.T."/>
            <person name="Smith A.G."/>
            <person name="Sprecher B.N."/>
            <person name="Wagner V."/>
            <person name="Wang W."/>
            <person name="Wang Z.-Y."/>
            <person name="Yan J."/>
            <person name="Yarish C."/>
            <person name="Zoeuner-Riek S."/>
            <person name="Zhuang Y."/>
            <person name="Zou Y."/>
            <person name="Lindquist E.A."/>
            <person name="Grimwood J."/>
            <person name="Barry K."/>
            <person name="Rokhsar D.S."/>
            <person name="Schmutz J."/>
            <person name="Stiller J.W."/>
            <person name="Grossman A.R."/>
            <person name="Prochnik S.E."/>
        </authorList>
    </citation>
    <scope>NUCLEOTIDE SEQUENCE [LARGE SCALE GENOMIC DNA]</scope>
    <source>
        <strain evidence="2">4086291</strain>
    </source>
</reference>
<feature type="region of interest" description="Disordered" evidence="1">
    <location>
        <begin position="45"/>
        <end position="127"/>
    </location>
</feature>
<evidence type="ECO:0000313" key="2">
    <source>
        <dbReference type="EMBL" id="OSX71641.1"/>
    </source>
</evidence>
<organism evidence="2 3">
    <name type="scientific">Porphyra umbilicalis</name>
    <name type="common">Purple laver</name>
    <name type="synonym">Red alga</name>
    <dbReference type="NCBI Taxonomy" id="2786"/>
    <lineage>
        <taxon>Eukaryota</taxon>
        <taxon>Rhodophyta</taxon>
        <taxon>Bangiophyceae</taxon>
        <taxon>Bangiales</taxon>
        <taxon>Bangiaceae</taxon>
        <taxon>Porphyra</taxon>
    </lineage>
</organism>
<sequence length="161" mass="15128">MLFPFGLAHTGGRVATAGANGVTPASGATHRGRPAHAADLLAAGTPAHAAASNGATFRRSTPATGPAAPRGASRPRGGGRWHGGGDRVDAPPVRGGPLGGGGGFGGGGGGRRAGPAPVGDDRATRLGGAAAGGRAATIAALAGMGAGVAAAANRGRQTTHR</sequence>
<gene>
    <name evidence="2" type="ORF">BU14_0517s0011</name>
</gene>